<dbReference type="SMART" id="SM00382">
    <property type="entry name" value="AAA"/>
    <property type="match status" value="2"/>
</dbReference>
<dbReference type="PANTHER" id="PTHR43790:SF3">
    <property type="entry name" value="D-ALLOSE IMPORT ATP-BINDING PROTEIN ALSA-RELATED"/>
    <property type="match status" value="1"/>
</dbReference>
<dbReference type="SUPFAM" id="SSF52540">
    <property type="entry name" value="P-loop containing nucleoside triphosphate hydrolases"/>
    <property type="match status" value="2"/>
</dbReference>
<evidence type="ECO:0000256" key="6">
    <source>
        <dbReference type="ARBA" id="ARBA00022741"/>
    </source>
</evidence>
<keyword evidence="8" id="KW-1278">Translocase</keyword>
<dbReference type="InterPro" id="IPR027417">
    <property type="entry name" value="P-loop_NTPase"/>
</dbReference>
<keyword evidence="3" id="KW-1003">Cell membrane</keyword>
<evidence type="ECO:0000256" key="7">
    <source>
        <dbReference type="ARBA" id="ARBA00022840"/>
    </source>
</evidence>
<keyword evidence="4" id="KW-0762">Sugar transport</keyword>
<dbReference type="PROSITE" id="PS00211">
    <property type="entry name" value="ABC_TRANSPORTER_1"/>
    <property type="match status" value="2"/>
</dbReference>
<name>A0ABT1C3V7_9HYPH</name>
<keyword evidence="6" id="KW-0547">Nucleotide-binding</keyword>
<organism evidence="11 12">
    <name type="scientific">Mesorhizobium liriopis</name>
    <dbReference type="NCBI Taxonomy" id="2953882"/>
    <lineage>
        <taxon>Bacteria</taxon>
        <taxon>Pseudomonadati</taxon>
        <taxon>Pseudomonadota</taxon>
        <taxon>Alphaproteobacteria</taxon>
        <taxon>Hyphomicrobiales</taxon>
        <taxon>Phyllobacteriaceae</taxon>
        <taxon>Mesorhizobium</taxon>
    </lineage>
</organism>
<accession>A0ABT1C3V7</accession>
<evidence type="ECO:0000259" key="10">
    <source>
        <dbReference type="PROSITE" id="PS50893"/>
    </source>
</evidence>
<dbReference type="InterPro" id="IPR003593">
    <property type="entry name" value="AAA+_ATPase"/>
</dbReference>
<dbReference type="InterPro" id="IPR003439">
    <property type="entry name" value="ABC_transporter-like_ATP-bd"/>
</dbReference>
<proteinExistence type="inferred from homology"/>
<dbReference type="InterPro" id="IPR017871">
    <property type="entry name" value="ABC_transporter-like_CS"/>
</dbReference>
<evidence type="ECO:0000256" key="3">
    <source>
        <dbReference type="ARBA" id="ARBA00022475"/>
    </source>
</evidence>
<keyword evidence="2" id="KW-0813">Transport</keyword>
<sequence length="498" mass="53423">MRHISKTFGPVRALNDVSLTVYPGEVHALMGENGAGKSTLMKVLSGAYSPDSGGEILIEGKPASTGDPIKARANGVAVIYQELSLAPNLSVAQNIFLGNEPRHFGIVDRAAMVRNSEGILKRLGVSFGPRTLVEGLSLGERQMVEIARALSTNARIIVMDEPTTSLSSRETDRLFEVIANLKSQNIAIIYISHRMEEIYQLADRVSVLRDSGYVGTLSREELNAPRLVSMMVGRDLSSFYKKDHKAPVGERTVALSVRNMSDGDFLQNCSFDLYKGEVVALAGLVGSGRTELARLIFGADRKRTGTVELDGKPLAVNSPREALQAGIAYLTEDRKQLGLFLDMSIADNINIGVIGEDAKAGGIRDFGMARKRADKAVSDLSIRTKSISTTVGSLSGGNQQKVLLARLLETKPKVVILDEPTRGVDVGAKSEIYRLIDSLASQGIGILMISSELPEVTGVADRVLVMRDGHIAGEVRAAPGQPAAQEDIMELATGAAAR</sequence>
<comment type="caution">
    <text evidence="11">The sequence shown here is derived from an EMBL/GenBank/DDBJ whole genome shotgun (WGS) entry which is preliminary data.</text>
</comment>
<keyword evidence="12" id="KW-1185">Reference proteome</keyword>
<evidence type="ECO:0000313" key="11">
    <source>
        <dbReference type="EMBL" id="MCO6049515.1"/>
    </source>
</evidence>
<protein>
    <submittedName>
        <fullName evidence="11">Sugar ABC transporter ATP-binding protein</fullName>
    </submittedName>
</protein>
<comment type="similarity">
    <text evidence="1">Belongs to the ABC transporter superfamily.</text>
</comment>
<dbReference type="CDD" id="cd03216">
    <property type="entry name" value="ABC_Carb_Monos_I"/>
    <property type="match status" value="1"/>
</dbReference>
<reference evidence="11 12" key="1">
    <citation type="submission" date="2022-06" db="EMBL/GenBank/DDBJ databases">
        <title>Mesorhizobium sp. strain RP14 Genome sequencing and assembly.</title>
        <authorList>
            <person name="Kim I."/>
        </authorList>
    </citation>
    <scope>NUCLEOTIDE SEQUENCE [LARGE SCALE GENOMIC DNA]</scope>
    <source>
        <strain evidence="12">RP14(2022)</strain>
    </source>
</reference>
<keyword evidence="9" id="KW-0472">Membrane</keyword>
<feature type="domain" description="ABC transporter" evidence="10">
    <location>
        <begin position="1"/>
        <end position="235"/>
    </location>
</feature>
<evidence type="ECO:0000256" key="2">
    <source>
        <dbReference type="ARBA" id="ARBA00022448"/>
    </source>
</evidence>
<dbReference type="Gene3D" id="3.40.50.300">
    <property type="entry name" value="P-loop containing nucleotide triphosphate hydrolases"/>
    <property type="match status" value="2"/>
</dbReference>
<evidence type="ECO:0000256" key="5">
    <source>
        <dbReference type="ARBA" id="ARBA00022737"/>
    </source>
</evidence>
<dbReference type="PROSITE" id="PS50893">
    <property type="entry name" value="ABC_TRANSPORTER_2"/>
    <property type="match status" value="2"/>
</dbReference>
<dbReference type="GO" id="GO:0005524">
    <property type="term" value="F:ATP binding"/>
    <property type="evidence" value="ECO:0007669"/>
    <property type="project" value="UniProtKB-KW"/>
</dbReference>
<dbReference type="InterPro" id="IPR050107">
    <property type="entry name" value="ABC_carbohydrate_import_ATPase"/>
</dbReference>
<dbReference type="Pfam" id="PF00005">
    <property type="entry name" value="ABC_tran"/>
    <property type="match status" value="2"/>
</dbReference>
<evidence type="ECO:0000256" key="9">
    <source>
        <dbReference type="ARBA" id="ARBA00023136"/>
    </source>
</evidence>
<keyword evidence="5" id="KW-0677">Repeat</keyword>
<gene>
    <name evidence="11" type="ORF">NGM99_06885</name>
</gene>
<dbReference type="CDD" id="cd03215">
    <property type="entry name" value="ABC_Carb_Monos_II"/>
    <property type="match status" value="1"/>
</dbReference>
<evidence type="ECO:0000256" key="4">
    <source>
        <dbReference type="ARBA" id="ARBA00022597"/>
    </source>
</evidence>
<keyword evidence="7 11" id="KW-0067">ATP-binding</keyword>
<evidence type="ECO:0000256" key="1">
    <source>
        <dbReference type="ARBA" id="ARBA00005417"/>
    </source>
</evidence>
<dbReference type="EMBL" id="JAMXQS010000003">
    <property type="protein sequence ID" value="MCO6049515.1"/>
    <property type="molecule type" value="Genomic_DNA"/>
</dbReference>
<evidence type="ECO:0000256" key="8">
    <source>
        <dbReference type="ARBA" id="ARBA00022967"/>
    </source>
</evidence>
<dbReference type="PANTHER" id="PTHR43790">
    <property type="entry name" value="CARBOHYDRATE TRANSPORT ATP-BINDING PROTEIN MG119-RELATED"/>
    <property type="match status" value="1"/>
</dbReference>
<feature type="domain" description="ABC transporter" evidence="10">
    <location>
        <begin position="250"/>
        <end position="493"/>
    </location>
</feature>
<dbReference type="Proteomes" id="UP001205906">
    <property type="component" value="Unassembled WGS sequence"/>
</dbReference>
<evidence type="ECO:0000313" key="12">
    <source>
        <dbReference type="Proteomes" id="UP001205906"/>
    </source>
</evidence>